<evidence type="ECO:0000313" key="3">
    <source>
        <dbReference type="Proteomes" id="UP000298416"/>
    </source>
</evidence>
<evidence type="ECO:0000313" key="2">
    <source>
        <dbReference type="EMBL" id="KAG6401066.1"/>
    </source>
</evidence>
<accession>A0A8X8ZDM2</accession>
<protein>
    <submittedName>
        <fullName evidence="2">Uncharacterized protein</fullName>
    </submittedName>
</protein>
<feature type="region of interest" description="Disordered" evidence="1">
    <location>
        <begin position="196"/>
        <end position="264"/>
    </location>
</feature>
<dbReference type="AlphaFoldDB" id="A0A8X8ZDM2"/>
<proteinExistence type="predicted"/>
<dbReference type="EMBL" id="PNBA02000014">
    <property type="protein sequence ID" value="KAG6401066.1"/>
    <property type="molecule type" value="Genomic_DNA"/>
</dbReference>
<organism evidence="2">
    <name type="scientific">Salvia splendens</name>
    <name type="common">Scarlet sage</name>
    <dbReference type="NCBI Taxonomy" id="180675"/>
    <lineage>
        <taxon>Eukaryota</taxon>
        <taxon>Viridiplantae</taxon>
        <taxon>Streptophyta</taxon>
        <taxon>Embryophyta</taxon>
        <taxon>Tracheophyta</taxon>
        <taxon>Spermatophyta</taxon>
        <taxon>Magnoliopsida</taxon>
        <taxon>eudicotyledons</taxon>
        <taxon>Gunneridae</taxon>
        <taxon>Pentapetalae</taxon>
        <taxon>asterids</taxon>
        <taxon>lamiids</taxon>
        <taxon>Lamiales</taxon>
        <taxon>Lamiaceae</taxon>
        <taxon>Nepetoideae</taxon>
        <taxon>Mentheae</taxon>
        <taxon>Salviinae</taxon>
        <taxon>Salvia</taxon>
        <taxon>Salvia subgen. Calosphace</taxon>
        <taxon>core Calosphace</taxon>
    </lineage>
</organism>
<reference evidence="2" key="1">
    <citation type="submission" date="2018-01" db="EMBL/GenBank/DDBJ databases">
        <authorList>
            <person name="Mao J.F."/>
        </authorList>
    </citation>
    <scope>NUCLEOTIDE SEQUENCE</scope>
    <source>
        <strain evidence="2">Huo1</strain>
        <tissue evidence="2">Leaf</tissue>
    </source>
</reference>
<dbReference type="Proteomes" id="UP000298416">
    <property type="component" value="Unassembled WGS sequence"/>
</dbReference>
<name>A0A8X8ZDM2_SALSN</name>
<comment type="caution">
    <text evidence="2">The sequence shown here is derived from an EMBL/GenBank/DDBJ whole genome shotgun (WGS) entry which is preliminary data.</text>
</comment>
<sequence>MMSGDTGSSSERLPPTEFTLNEVGRMVYDMTIRLANDKKKIQANQFAHESFERQQTSLNKSVEDQMTRLQVAVEDLGKKPPEGTMRVTASRPRGWPLPRSVLVKPVGFDADAWPKLKIKPPRFSVKEGTTGCQKKDTRGYELDGAQHSVIKDNVLEGDTTRPLVKTRVVNAYRPSSLSDAIALAQQLSTCRTAATQLVQTRSQPQWQRRDQRSPAPATTNGPKLLGGPKPVTPQPRQQRKGAPARLPDHPHICGRESREDGSRPLLVLPEEVHSGPCLGEEILHPLG</sequence>
<feature type="compositionally biased region" description="Basic and acidic residues" evidence="1">
    <location>
        <begin position="246"/>
        <end position="262"/>
    </location>
</feature>
<evidence type="ECO:0000256" key="1">
    <source>
        <dbReference type="SAM" id="MobiDB-lite"/>
    </source>
</evidence>
<feature type="compositionally biased region" description="Polar residues" evidence="1">
    <location>
        <begin position="196"/>
        <end position="206"/>
    </location>
</feature>
<reference evidence="2" key="2">
    <citation type="submission" date="2020-08" db="EMBL/GenBank/DDBJ databases">
        <title>Plant Genome Project.</title>
        <authorList>
            <person name="Zhang R.-G."/>
        </authorList>
    </citation>
    <scope>NUCLEOTIDE SEQUENCE</scope>
    <source>
        <strain evidence="2">Huo1</strain>
        <tissue evidence="2">Leaf</tissue>
    </source>
</reference>
<gene>
    <name evidence="2" type="ORF">SASPL_137911</name>
</gene>
<keyword evidence="3" id="KW-1185">Reference proteome</keyword>